<dbReference type="AlphaFoldDB" id="A0A5N5HJN5"/>
<name>A0A5N5HJN5_9ROSA</name>
<feature type="region of interest" description="Disordered" evidence="1">
    <location>
        <begin position="45"/>
        <end position="93"/>
    </location>
</feature>
<gene>
    <name evidence="2" type="ORF">D8674_020645</name>
</gene>
<reference evidence="2 3" key="3">
    <citation type="submission" date="2019-11" db="EMBL/GenBank/DDBJ databases">
        <title>A de novo genome assembly of a pear dwarfing rootstock.</title>
        <authorList>
            <person name="Wang F."/>
            <person name="Wang J."/>
            <person name="Li S."/>
            <person name="Zhang Y."/>
            <person name="Fang M."/>
            <person name="Ma L."/>
            <person name="Zhao Y."/>
            <person name="Jiang S."/>
        </authorList>
    </citation>
    <scope>NUCLEOTIDE SEQUENCE [LARGE SCALE GENOMIC DNA]</scope>
    <source>
        <strain evidence="2">S2</strain>
        <tissue evidence="2">Leaf</tissue>
    </source>
</reference>
<accession>A0A5N5HJN5</accession>
<organism evidence="2 3">
    <name type="scientific">Pyrus ussuriensis x Pyrus communis</name>
    <dbReference type="NCBI Taxonomy" id="2448454"/>
    <lineage>
        <taxon>Eukaryota</taxon>
        <taxon>Viridiplantae</taxon>
        <taxon>Streptophyta</taxon>
        <taxon>Embryophyta</taxon>
        <taxon>Tracheophyta</taxon>
        <taxon>Spermatophyta</taxon>
        <taxon>Magnoliopsida</taxon>
        <taxon>eudicotyledons</taxon>
        <taxon>Gunneridae</taxon>
        <taxon>Pentapetalae</taxon>
        <taxon>rosids</taxon>
        <taxon>fabids</taxon>
        <taxon>Rosales</taxon>
        <taxon>Rosaceae</taxon>
        <taxon>Amygdaloideae</taxon>
        <taxon>Maleae</taxon>
        <taxon>Pyrus</taxon>
    </lineage>
</organism>
<comment type="caution">
    <text evidence="2">The sequence shown here is derived from an EMBL/GenBank/DDBJ whole genome shotgun (WGS) entry which is preliminary data.</text>
</comment>
<dbReference type="Proteomes" id="UP000327157">
    <property type="component" value="Chromosome 2"/>
</dbReference>
<sequence>MTNSISGEEDGWTMLSSRTRPPTLNLLLRMSWSWKLLRMMTYKSSDADEGQGVGPKATSLELASPGADVDRFGVGRTVKGSGEEVESEGDVGI</sequence>
<reference evidence="2 3" key="1">
    <citation type="submission" date="2019-09" db="EMBL/GenBank/DDBJ databases">
        <authorList>
            <person name="Ou C."/>
        </authorList>
    </citation>
    <scope>NUCLEOTIDE SEQUENCE [LARGE SCALE GENOMIC DNA]</scope>
    <source>
        <strain evidence="2">S2</strain>
        <tissue evidence="2">Leaf</tissue>
    </source>
</reference>
<evidence type="ECO:0000313" key="2">
    <source>
        <dbReference type="EMBL" id="KAB2627027.1"/>
    </source>
</evidence>
<keyword evidence="3" id="KW-1185">Reference proteome</keyword>
<feature type="compositionally biased region" description="Acidic residues" evidence="1">
    <location>
        <begin position="83"/>
        <end position="93"/>
    </location>
</feature>
<dbReference type="EMBL" id="SMOL01000157">
    <property type="protein sequence ID" value="KAB2627027.1"/>
    <property type="molecule type" value="Genomic_DNA"/>
</dbReference>
<protein>
    <submittedName>
        <fullName evidence="2">Vacuolar iron transporter 4-like</fullName>
    </submittedName>
</protein>
<evidence type="ECO:0000256" key="1">
    <source>
        <dbReference type="SAM" id="MobiDB-lite"/>
    </source>
</evidence>
<evidence type="ECO:0000313" key="3">
    <source>
        <dbReference type="Proteomes" id="UP000327157"/>
    </source>
</evidence>
<proteinExistence type="predicted"/>
<reference evidence="3" key="2">
    <citation type="submission" date="2019-10" db="EMBL/GenBank/DDBJ databases">
        <title>A de novo genome assembly of a pear dwarfing rootstock.</title>
        <authorList>
            <person name="Wang F."/>
            <person name="Wang J."/>
            <person name="Li S."/>
            <person name="Zhang Y."/>
            <person name="Fang M."/>
            <person name="Ma L."/>
            <person name="Zhao Y."/>
            <person name="Jiang S."/>
        </authorList>
    </citation>
    <scope>NUCLEOTIDE SEQUENCE [LARGE SCALE GENOMIC DNA]</scope>
</reference>